<dbReference type="InterPro" id="IPR001845">
    <property type="entry name" value="HTH_ArsR_DNA-bd_dom"/>
</dbReference>
<dbReference type="InterPro" id="IPR036388">
    <property type="entry name" value="WH-like_DNA-bd_sf"/>
</dbReference>
<protein>
    <submittedName>
        <fullName evidence="5">DUF5937 family protein</fullName>
    </submittedName>
</protein>
<dbReference type="InterPro" id="IPR051011">
    <property type="entry name" value="Metal_resp_trans_reg"/>
</dbReference>
<dbReference type="InterPro" id="IPR011991">
    <property type="entry name" value="ArsR-like_HTH"/>
</dbReference>
<dbReference type="PANTHER" id="PTHR43132:SF8">
    <property type="entry name" value="HTH-TYPE TRANSCRIPTIONAL REGULATOR KMTR"/>
    <property type="match status" value="1"/>
</dbReference>
<proteinExistence type="predicted"/>
<accession>A0ABW7ZB85</accession>
<dbReference type="InterPro" id="IPR045981">
    <property type="entry name" value="DUF5937"/>
</dbReference>
<evidence type="ECO:0000259" key="4">
    <source>
        <dbReference type="SMART" id="SM00418"/>
    </source>
</evidence>
<evidence type="ECO:0000313" key="5">
    <source>
        <dbReference type="EMBL" id="MFI6505316.1"/>
    </source>
</evidence>
<sequence length="318" mass="34954">MLRIHFTGDDLARTRLAPSADPLWETVFCLHRLYGRRGRTFFADWLAQVTPRLSTEPIGGLRSLVPPSPYFPDFLTPGTGEESLDESLDTMLSTPGNRVRTEVSKLPGRTSWARDLARADAPVMSELAQALRSLHRIAVAPYWSQVRNQVAADHARRLRAFHAGGVEELLRSLRPSMRWLPPVLHVTYPVDRDLRLGGRGLLLIPSWFCWGTPVSLADPDLPPVLVYPVEHRGAWVLPPGEGESGDPVSGLLGPTRAAVLRATRTARSTSQLARLLHIAPSSASQHASVLRAAGLITSSREENSVMHTITELGESLLS</sequence>
<dbReference type="Gene3D" id="1.10.10.10">
    <property type="entry name" value="Winged helix-like DNA-binding domain superfamily/Winged helix DNA-binding domain"/>
    <property type="match status" value="1"/>
</dbReference>
<keyword evidence="1" id="KW-0805">Transcription regulation</keyword>
<dbReference type="SUPFAM" id="SSF46785">
    <property type="entry name" value="Winged helix' DNA-binding domain"/>
    <property type="match status" value="1"/>
</dbReference>
<evidence type="ECO:0000256" key="2">
    <source>
        <dbReference type="ARBA" id="ARBA00023125"/>
    </source>
</evidence>
<dbReference type="CDD" id="cd00090">
    <property type="entry name" value="HTH_ARSR"/>
    <property type="match status" value="1"/>
</dbReference>
<keyword evidence="6" id="KW-1185">Reference proteome</keyword>
<keyword evidence="3" id="KW-0804">Transcription</keyword>
<organism evidence="5 6">
    <name type="scientific">Nonomuraea typhae</name>
    <dbReference type="NCBI Taxonomy" id="2603600"/>
    <lineage>
        <taxon>Bacteria</taxon>
        <taxon>Bacillati</taxon>
        <taxon>Actinomycetota</taxon>
        <taxon>Actinomycetes</taxon>
        <taxon>Streptosporangiales</taxon>
        <taxon>Streptosporangiaceae</taxon>
        <taxon>Nonomuraea</taxon>
    </lineage>
</organism>
<reference evidence="5 6" key="1">
    <citation type="submission" date="2024-10" db="EMBL/GenBank/DDBJ databases">
        <title>The Natural Products Discovery Center: Release of the First 8490 Sequenced Strains for Exploring Actinobacteria Biosynthetic Diversity.</title>
        <authorList>
            <person name="Kalkreuter E."/>
            <person name="Kautsar S.A."/>
            <person name="Yang D."/>
            <person name="Bader C.D."/>
            <person name="Teijaro C.N."/>
            <person name="Fluegel L."/>
            <person name="Davis C.M."/>
            <person name="Simpson J.R."/>
            <person name="Lauterbach L."/>
            <person name="Steele A.D."/>
            <person name="Gui C."/>
            <person name="Meng S."/>
            <person name="Li G."/>
            <person name="Viehrig K."/>
            <person name="Ye F."/>
            <person name="Su P."/>
            <person name="Kiefer A.F."/>
            <person name="Nichols A."/>
            <person name="Cepeda A.J."/>
            <person name="Yan W."/>
            <person name="Fan B."/>
            <person name="Jiang Y."/>
            <person name="Adhikari A."/>
            <person name="Zheng C.-J."/>
            <person name="Schuster L."/>
            <person name="Cowan T.M."/>
            <person name="Smanski M.J."/>
            <person name="Chevrette M.G."/>
            <person name="De Carvalho L.P.S."/>
            <person name="Shen B."/>
        </authorList>
    </citation>
    <scope>NUCLEOTIDE SEQUENCE [LARGE SCALE GENOMIC DNA]</scope>
    <source>
        <strain evidence="5 6">NPDC050545</strain>
    </source>
</reference>
<dbReference type="InterPro" id="IPR036390">
    <property type="entry name" value="WH_DNA-bd_sf"/>
</dbReference>
<evidence type="ECO:0000256" key="3">
    <source>
        <dbReference type="ARBA" id="ARBA00023163"/>
    </source>
</evidence>
<comment type="caution">
    <text evidence="5">The sequence shown here is derived from an EMBL/GenBank/DDBJ whole genome shotgun (WGS) entry which is preliminary data.</text>
</comment>
<dbReference type="SMART" id="SM00418">
    <property type="entry name" value="HTH_ARSR"/>
    <property type="match status" value="1"/>
</dbReference>
<feature type="domain" description="HTH arsR-type" evidence="4">
    <location>
        <begin position="250"/>
        <end position="318"/>
    </location>
</feature>
<keyword evidence="2" id="KW-0238">DNA-binding</keyword>
<gene>
    <name evidence="5" type="ORF">ACIBG2_48605</name>
</gene>
<dbReference type="EMBL" id="JBITGY010000018">
    <property type="protein sequence ID" value="MFI6505316.1"/>
    <property type="molecule type" value="Genomic_DNA"/>
</dbReference>
<dbReference type="RefSeq" id="WP_397091416.1">
    <property type="nucleotide sequence ID" value="NZ_JBITGY010000018.1"/>
</dbReference>
<evidence type="ECO:0000313" key="6">
    <source>
        <dbReference type="Proteomes" id="UP001612741"/>
    </source>
</evidence>
<dbReference type="PANTHER" id="PTHR43132">
    <property type="entry name" value="ARSENICAL RESISTANCE OPERON REPRESSOR ARSR-RELATED"/>
    <property type="match status" value="1"/>
</dbReference>
<dbReference type="Pfam" id="PF12840">
    <property type="entry name" value="HTH_20"/>
    <property type="match status" value="1"/>
</dbReference>
<name>A0ABW7ZB85_9ACTN</name>
<dbReference type="Pfam" id="PF19361">
    <property type="entry name" value="DUF5937"/>
    <property type="match status" value="1"/>
</dbReference>
<evidence type="ECO:0000256" key="1">
    <source>
        <dbReference type="ARBA" id="ARBA00023015"/>
    </source>
</evidence>
<dbReference type="Proteomes" id="UP001612741">
    <property type="component" value="Unassembled WGS sequence"/>
</dbReference>